<proteinExistence type="predicted"/>
<name>A0A3D9ZFW6_9ACTN</name>
<reference evidence="1 2" key="1">
    <citation type="submission" date="2018-08" db="EMBL/GenBank/DDBJ databases">
        <title>Sequencing the genomes of 1000 actinobacteria strains.</title>
        <authorList>
            <person name="Klenk H.-P."/>
        </authorList>
    </citation>
    <scope>NUCLEOTIDE SEQUENCE [LARGE SCALE GENOMIC DNA]</scope>
    <source>
        <strain evidence="1 2">DSM 44099</strain>
    </source>
</reference>
<evidence type="ECO:0000313" key="2">
    <source>
        <dbReference type="Proteomes" id="UP000256913"/>
    </source>
</evidence>
<protein>
    <submittedName>
        <fullName evidence="1">Uncharacterized protein</fullName>
    </submittedName>
</protein>
<accession>A0A3D9ZFW6</accession>
<dbReference type="EMBL" id="QUMQ01000001">
    <property type="protein sequence ID" value="REF94743.1"/>
    <property type="molecule type" value="Genomic_DNA"/>
</dbReference>
<organism evidence="1 2">
    <name type="scientific">Asanoa ferruginea</name>
    <dbReference type="NCBI Taxonomy" id="53367"/>
    <lineage>
        <taxon>Bacteria</taxon>
        <taxon>Bacillati</taxon>
        <taxon>Actinomycetota</taxon>
        <taxon>Actinomycetes</taxon>
        <taxon>Micromonosporales</taxon>
        <taxon>Micromonosporaceae</taxon>
        <taxon>Asanoa</taxon>
    </lineage>
</organism>
<keyword evidence="2" id="KW-1185">Reference proteome</keyword>
<sequence>MIGSRVSGSYAQVGYIISADHTASGGQPATPVGLRWFAQFSSQGGNNLRTWYSGNAQYDQVGVRHAFRVLYTPSCACLRATIDTTNVAQSNFNPFASGSQWGIGPWVPQFAGEVGYLNSDITGSNAKRTRFTRLGAQRVADDVLQPMTCTMIRKNDNTARWKVEASSCDDFDIWTGVL</sequence>
<comment type="caution">
    <text evidence="1">The sequence shown here is derived from an EMBL/GenBank/DDBJ whole genome shotgun (WGS) entry which is preliminary data.</text>
</comment>
<gene>
    <name evidence="1" type="ORF">DFJ67_0684</name>
</gene>
<dbReference type="AlphaFoldDB" id="A0A3D9ZFW6"/>
<evidence type="ECO:0000313" key="1">
    <source>
        <dbReference type="EMBL" id="REF94743.1"/>
    </source>
</evidence>
<dbReference type="Proteomes" id="UP000256913">
    <property type="component" value="Unassembled WGS sequence"/>
</dbReference>